<keyword evidence="1" id="KW-1133">Transmembrane helix</keyword>
<protein>
    <submittedName>
        <fullName evidence="2">Uncharacterized protein</fullName>
    </submittedName>
</protein>
<evidence type="ECO:0000256" key="1">
    <source>
        <dbReference type="SAM" id="Phobius"/>
    </source>
</evidence>
<accession>A0AAU8BB30</accession>
<dbReference type="EMBL" id="PP511876">
    <property type="protein sequence ID" value="XCD08423.1"/>
    <property type="molecule type" value="Genomic_DNA"/>
</dbReference>
<evidence type="ECO:0000313" key="2">
    <source>
        <dbReference type="EMBL" id="XCD08423.1"/>
    </source>
</evidence>
<keyword evidence="1" id="KW-0472">Membrane</keyword>
<proteinExistence type="predicted"/>
<name>A0AAU8BB30_9CAUD</name>
<reference evidence="2" key="1">
    <citation type="submission" date="2024-03" db="EMBL/GenBank/DDBJ databases">
        <title>Diverse circular DNA viruses in blood, oral, and fecal samples of captive lemurs.</title>
        <authorList>
            <person name="Paietta E.N."/>
            <person name="Kraberger S."/>
            <person name="Lund M.C."/>
            <person name="Custer J.M."/>
            <person name="Vargas K.M."/>
            <person name="Ehmke E.E."/>
            <person name="Yoder A.D."/>
            <person name="Varsani A."/>
        </authorList>
    </citation>
    <scope>NUCLEOTIDE SEQUENCE</scope>
    <source>
        <strain evidence="2">Duke_30FF_63</strain>
    </source>
</reference>
<feature type="transmembrane region" description="Helical" evidence="1">
    <location>
        <begin position="20"/>
        <end position="41"/>
    </location>
</feature>
<organism evidence="2">
    <name type="scientific">Dulem virus 42</name>
    <dbReference type="NCBI Taxonomy" id="3145760"/>
    <lineage>
        <taxon>Viruses</taxon>
        <taxon>Duplodnaviria</taxon>
        <taxon>Heunggongvirae</taxon>
        <taxon>Uroviricota</taxon>
        <taxon>Caudoviricetes</taxon>
    </lineage>
</organism>
<keyword evidence="1" id="KW-0812">Transmembrane</keyword>
<feature type="transmembrane region" description="Helical" evidence="1">
    <location>
        <begin position="68"/>
        <end position="91"/>
    </location>
</feature>
<sequence>MLTSIKILKVSPVLNILIKLCNTIICILWSTVLFYYLAYIINKTFYRLRFFITVNIPTKLFSECVKESTYLCSFILIYYNFCVLFVFRCLIRINIII</sequence>